<dbReference type="NCBIfam" id="NF002223">
    <property type="entry name" value="PRK01117.1"/>
    <property type="match status" value="1"/>
</dbReference>
<dbReference type="SMART" id="SM00788">
    <property type="entry name" value="Adenylsucc_synt"/>
    <property type="match status" value="1"/>
</dbReference>
<comment type="catalytic activity">
    <reaction evidence="8 10">
        <text>IMP + L-aspartate + GTP = N(6)-(1,2-dicarboxyethyl)-AMP + GDP + phosphate + 2 H(+)</text>
        <dbReference type="Rhea" id="RHEA:15753"/>
        <dbReference type="ChEBI" id="CHEBI:15378"/>
        <dbReference type="ChEBI" id="CHEBI:29991"/>
        <dbReference type="ChEBI" id="CHEBI:37565"/>
        <dbReference type="ChEBI" id="CHEBI:43474"/>
        <dbReference type="ChEBI" id="CHEBI:57567"/>
        <dbReference type="ChEBI" id="CHEBI:58053"/>
        <dbReference type="ChEBI" id="CHEBI:58189"/>
        <dbReference type="EC" id="6.3.4.4"/>
    </reaction>
</comment>
<dbReference type="FunFam" id="1.10.300.10:FF:000001">
    <property type="entry name" value="Adenylosuccinate synthetase"/>
    <property type="match status" value="1"/>
</dbReference>
<dbReference type="InterPro" id="IPR042111">
    <property type="entry name" value="Adenylosuccinate_synth_dom3"/>
</dbReference>
<reference evidence="11 12" key="1">
    <citation type="submission" date="2018-04" db="EMBL/GenBank/DDBJ databases">
        <title>Novel Campyloabacter and Helicobacter Species and Strains.</title>
        <authorList>
            <person name="Mannion A.J."/>
            <person name="Shen Z."/>
            <person name="Fox J.G."/>
        </authorList>
    </citation>
    <scope>NUCLEOTIDE SEQUENCE [LARGE SCALE GENOMIC DNA]</scope>
    <source>
        <strain evidence="11 12">MIT 99-5101</strain>
    </source>
</reference>
<dbReference type="SUPFAM" id="SSF52540">
    <property type="entry name" value="P-loop containing nucleoside triphosphate hydrolases"/>
    <property type="match status" value="1"/>
</dbReference>
<dbReference type="GO" id="GO:0005525">
    <property type="term" value="F:GTP binding"/>
    <property type="evidence" value="ECO:0007669"/>
    <property type="project" value="UniProtKB-UniRule"/>
</dbReference>
<feature type="binding site" description="in other chain" evidence="8">
    <location>
        <position position="221"/>
    </location>
    <ligand>
        <name>IMP</name>
        <dbReference type="ChEBI" id="CHEBI:58053"/>
        <note>ligand shared between dimeric partners</note>
    </ligand>
</feature>
<evidence type="ECO:0000256" key="8">
    <source>
        <dbReference type="HAMAP-Rule" id="MF_00011"/>
    </source>
</evidence>
<feature type="binding site" evidence="8">
    <location>
        <begin position="328"/>
        <end position="330"/>
    </location>
    <ligand>
        <name>GTP</name>
        <dbReference type="ChEBI" id="CHEBI:37565"/>
    </ligand>
</feature>
<comment type="cofactor">
    <cofactor evidence="8">
        <name>Mg(2+)</name>
        <dbReference type="ChEBI" id="CHEBI:18420"/>
    </cofactor>
    <text evidence="8">Binds 1 Mg(2+) ion per subunit.</text>
</comment>
<accession>A0A3D8IHZ2</accession>
<evidence type="ECO:0000313" key="11">
    <source>
        <dbReference type="EMBL" id="RDU64536.1"/>
    </source>
</evidence>
<dbReference type="InterPro" id="IPR027417">
    <property type="entry name" value="P-loop_NTPase"/>
</dbReference>
<dbReference type="RefSeq" id="WP_115550871.1">
    <property type="nucleotide sequence ID" value="NZ_CAOOSM010000003.1"/>
</dbReference>
<dbReference type="FunFam" id="3.90.170.10:FF:000001">
    <property type="entry name" value="Adenylosuccinate synthetase"/>
    <property type="match status" value="1"/>
</dbReference>
<evidence type="ECO:0000256" key="1">
    <source>
        <dbReference type="ARBA" id="ARBA00011738"/>
    </source>
</evidence>
<dbReference type="InterPro" id="IPR042110">
    <property type="entry name" value="Adenylosuccinate_synth_dom2"/>
</dbReference>
<evidence type="ECO:0000256" key="7">
    <source>
        <dbReference type="ARBA" id="ARBA00023134"/>
    </source>
</evidence>
<feature type="active site" description="Proton acceptor" evidence="8">
    <location>
        <position position="14"/>
    </location>
</feature>
<dbReference type="GO" id="GO:0044208">
    <property type="term" value="P:'de novo' AMP biosynthetic process"/>
    <property type="evidence" value="ECO:0007669"/>
    <property type="project" value="UniProtKB-UniRule"/>
</dbReference>
<dbReference type="GO" id="GO:0005737">
    <property type="term" value="C:cytoplasm"/>
    <property type="evidence" value="ECO:0007669"/>
    <property type="project" value="UniProtKB-SubCell"/>
</dbReference>
<feature type="binding site" evidence="8">
    <location>
        <begin position="407"/>
        <end position="409"/>
    </location>
    <ligand>
        <name>GTP</name>
        <dbReference type="ChEBI" id="CHEBI:37565"/>
    </ligand>
</feature>
<dbReference type="InterPro" id="IPR033128">
    <property type="entry name" value="Adenylosuccin_syn_Lys_AS"/>
</dbReference>
<dbReference type="EMBL" id="NXLS01000001">
    <property type="protein sequence ID" value="RDU64536.1"/>
    <property type="molecule type" value="Genomic_DNA"/>
</dbReference>
<protein>
    <recommendedName>
        <fullName evidence="8 10">Adenylosuccinate synthetase</fullName>
        <shortName evidence="8">AMPSase</shortName>
        <shortName evidence="8">AdSS</shortName>
        <ecNumber evidence="8 10">6.3.4.4</ecNumber>
    </recommendedName>
    <alternativeName>
        <fullName evidence="8">IMP--aspartate ligase</fullName>
    </alternativeName>
</protein>
<dbReference type="GO" id="GO:0046040">
    <property type="term" value="P:IMP metabolic process"/>
    <property type="evidence" value="ECO:0007669"/>
    <property type="project" value="TreeGrafter"/>
</dbReference>
<dbReference type="CDD" id="cd03108">
    <property type="entry name" value="AdSS"/>
    <property type="match status" value="1"/>
</dbReference>
<dbReference type="PROSITE" id="PS01266">
    <property type="entry name" value="ADENYLOSUCCIN_SYN_1"/>
    <property type="match status" value="1"/>
</dbReference>
<comment type="subunit">
    <text evidence="1 8">Homodimer.</text>
</comment>
<feature type="binding site" description="in other chain" evidence="8">
    <location>
        <position position="300"/>
    </location>
    <ligand>
        <name>IMP</name>
        <dbReference type="ChEBI" id="CHEBI:58053"/>
        <note>ligand shared between dimeric partners</note>
    </ligand>
</feature>
<dbReference type="EC" id="6.3.4.4" evidence="8 10"/>
<keyword evidence="2 8" id="KW-0436">Ligase</keyword>
<keyword evidence="12" id="KW-1185">Reference proteome</keyword>
<feature type="active site" description="Proton donor" evidence="8">
    <location>
        <position position="42"/>
    </location>
</feature>
<feature type="binding site" description="in other chain" evidence="8">
    <location>
        <begin position="14"/>
        <end position="17"/>
    </location>
    <ligand>
        <name>IMP</name>
        <dbReference type="ChEBI" id="CHEBI:58053"/>
        <note>ligand shared between dimeric partners</note>
    </ligand>
</feature>
<keyword evidence="7 8" id="KW-0342">GTP-binding</keyword>
<feature type="binding site" evidence="8">
    <location>
        <position position="143"/>
    </location>
    <ligand>
        <name>IMP</name>
        <dbReference type="ChEBI" id="CHEBI:58053"/>
        <note>ligand shared between dimeric partners</note>
    </ligand>
</feature>
<dbReference type="Gene3D" id="3.90.170.10">
    <property type="entry name" value="Adenylosuccinate Synthetase, subunit A, domain 3"/>
    <property type="match status" value="1"/>
</dbReference>
<dbReference type="PANTHER" id="PTHR11846:SF0">
    <property type="entry name" value="ADENYLOSUCCINATE SYNTHETASE"/>
    <property type="match status" value="1"/>
</dbReference>
<dbReference type="NCBIfam" id="TIGR00184">
    <property type="entry name" value="purA"/>
    <property type="match status" value="1"/>
</dbReference>
<feature type="active site" evidence="9">
    <location>
        <position position="140"/>
    </location>
</feature>
<evidence type="ECO:0000256" key="5">
    <source>
        <dbReference type="ARBA" id="ARBA00022755"/>
    </source>
</evidence>
<keyword evidence="6 8" id="KW-0460">Magnesium</keyword>
<feature type="binding site" evidence="8">
    <location>
        <position position="14"/>
    </location>
    <ligand>
        <name>Mg(2+)</name>
        <dbReference type="ChEBI" id="CHEBI:18420"/>
    </ligand>
</feature>
<evidence type="ECO:0000256" key="10">
    <source>
        <dbReference type="RuleBase" id="RU000520"/>
    </source>
</evidence>
<keyword evidence="4 8" id="KW-0547">Nucleotide-binding</keyword>
<dbReference type="UniPathway" id="UPA00075">
    <property type="reaction ID" value="UER00335"/>
</dbReference>
<comment type="similarity">
    <text evidence="8 10">Belongs to the adenylosuccinate synthetase family.</text>
</comment>
<proteinExistence type="inferred from homology"/>
<gene>
    <name evidence="8" type="primary">purA</name>
    <name evidence="11" type="ORF">CQA43_01705</name>
</gene>
<dbReference type="Proteomes" id="UP000256650">
    <property type="component" value="Unassembled WGS sequence"/>
</dbReference>
<comment type="function">
    <text evidence="8">Plays an important role in the de novo pathway of purine nucleotide biosynthesis. Catalyzes the first committed step in the biosynthesis of AMP from IMP.</text>
</comment>
<dbReference type="Pfam" id="PF00709">
    <property type="entry name" value="Adenylsucc_synt"/>
    <property type="match status" value="1"/>
</dbReference>
<comment type="subcellular location">
    <subcellularLocation>
        <location evidence="8">Cytoplasm</location>
    </subcellularLocation>
</comment>
<evidence type="ECO:0000313" key="12">
    <source>
        <dbReference type="Proteomes" id="UP000256650"/>
    </source>
</evidence>
<feature type="binding site" description="in other chain" evidence="8">
    <location>
        <position position="236"/>
    </location>
    <ligand>
        <name>IMP</name>
        <dbReference type="ChEBI" id="CHEBI:58053"/>
        <note>ligand shared between dimeric partners</note>
    </ligand>
</feature>
<feature type="binding site" evidence="8">
    <location>
        <begin position="296"/>
        <end position="302"/>
    </location>
    <ligand>
        <name>substrate</name>
    </ligand>
</feature>
<dbReference type="InterPro" id="IPR042109">
    <property type="entry name" value="Adenylosuccinate_synth_dom1"/>
</dbReference>
<evidence type="ECO:0000256" key="3">
    <source>
        <dbReference type="ARBA" id="ARBA00022723"/>
    </source>
</evidence>
<dbReference type="GO" id="GO:0000287">
    <property type="term" value="F:magnesium ion binding"/>
    <property type="evidence" value="ECO:0007669"/>
    <property type="project" value="UniProtKB-UniRule"/>
</dbReference>
<feature type="binding site" description="in other chain" evidence="8">
    <location>
        <begin position="39"/>
        <end position="42"/>
    </location>
    <ligand>
        <name>IMP</name>
        <dbReference type="ChEBI" id="CHEBI:58053"/>
        <note>ligand shared between dimeric partners</note>
    </ligand>
</feature>
<dbReference type="PANTHER" id="PTHR11846">
    <property type="entry name" value="ADENYLOSUCCINATE SYNTHETASE"/>
    <property type="match status" value="1"/>
</dbReference>
<dbReference type="InterPro" id="IPR018220">
    <property type="entry name" value="Adenylosuccin_syn_GTP-bd"/>
</dbReference>
<feature type="binding site" evidence="8">
    <location>
        <begin position="13"/>
        <end position="19"/>
    </location>
    <ligand>
        <name>GTP</name>
        <dbReference type="ChEBI" id="CHEBI:37565"/>
    </ligand>
</feature>
<dbReference type="Gene3D" id="1.10.300.10">
    <property type="entry name" value="Adenylosuccinate Synthetase, subunit A, domain 2"/>
    <property type="match status" value="1"/>
</dbReference>
<dbReference type="GO" id="GO:0004019">
    <property type="term" value="F:adenylosuccinate synthase activity"/>
    <property type="evidence" value="ECO:0007669"/>
    <property type="project" value="UniProtKB-UniRule"/>
</dbReference>
<dbReference type="AlphaFoldDB" id="A0A3D8IHZ2"/>
<name>A0A3D8IHZ2_9HELI</name>
<feature type="binding site" evidence="8">
    <location>
        <position position="41"/>
    </location>
    <ligand>
        <name>Mg(2+)</name>
        <dbReference type="ChEBI" id="CHEBI:18420"/>
    </ligand>
</feature>
<evidence type="ECO:0000256" key="9">
    <source>
        <dbReference type="PROSITE-ProRule" id="PRU10134"/>
    </source>
</evidence>
<keyword evidence="5 8" id="KW-0658">Purine biosynthesis</keyword>
<dbReference type="PROSITE" id="PS00513">
    <property type="entry name" value="ADENYLOSUCCIN_SYN_2"/>
    <property type="match status" value="1"/>
</dbReference>
<evidence type="ECO:0000256" key="4">
    <source>
        <dbReference type="ARBA" id="ARBA00022741"/>
    </source>
</evidence>
<keyword evidence="8" id="KW-0963">Cytoplasm</keyword>
<evidence type="ECO:0000256" key="6">
    <source>
        <dbReference type="ARBA" id="ARBA00022842"/>
    </source>
</evidence>
<dbReference type="HAMAP" id="MF_00011">
    <property type="entry name" value="Adenylosucc_synth"/>
    <property type="match status" value="1"/>
</dbReference>
<evidence type="ECO:0000256" key="2">
    <source>
        <dbReference type="ARBA" id="ARBA00022598"/>
    </source>
</evidence>
<comment type="caution">
    <text evidence="11">The sequence shown here is derived from an EMBL/GenBank/DDBJ whole genome shotgun (WGS) entry which is preliminary data.</text>
</comment>
<keyword evidence="3 8" id="KW-0479">Metal-binding</keyword>
<feature type="binding site" evidence="8">
    <location>
        <position position="302"/>
    </location>
    <ligand>
        <name>GTP</name>
        <dbReference type="ChEBI" id="CHEBI:37565"/>
    </ligand>
</feature>
<dbReference type="InterPro" id="IPR001114">
    <property type="entry name" value="Adenylosuccinate_synthetase"/>
</dbReference>
<sequence length="418" mass="46090">MSKADLIVGIQWGDEGKGKMVDLLAHNYDYVVRYQGGHNAGHTIVVEGKKYALHLIPSGILYPQCKNIIGNGVVISPNALIEEMAQFKEMYGGLQGRLFISTKAHLILPYHEMLDKLSEQQAKQAIGTTCKGIGPTYTDKVSRKGIRIEELKDTTKLAKKILEKLEEIAKRGIQIKIPTLENLKNELESYAKALLPFLANTTNMLWQAMDKGEKILCEGAQGSMLDIDFGTYPFVTSSTTISAGACSGTGIAPRELGEVIGILKAYCTRVGNGPFPTEEIGEIGESLRNKGGEFGVTTGRARRCGWLDAMAVKYACRLNGTSALAMMKLDVLDGFDEVKVCVAYEDENGTRLEEFPSDLTKIKPIYQTFQGWDKTACIREFDKLPQNAKDYILALEKLIGVKIAMISTSPDRNDTIFR</sequence>
<feature type="binding site" evidence="8">
    <location>
        <begin position="41"/>
        <end position="43"/>
    </location>
    <ligand>
        <name>GTP</name>
        <dbReference type="ChEBI" id="CHEBI:37565"/>
    </ligand>
</feature>
<dbReference type="Gene3D" id="3.40.440.10">
    <property type="entry name" value="Adenylosuccinate Synthetase, subunit A, domain 1"/>
    <property type="match status" value="1"/>
</dbReference>
<comment type="pathway">
    <text evidence="8 10">Purine metabolism; AMP biosynthesis via de novo pathway; AMP from IMP: step 1/2.</text>
</comment>
<dbReference type="GeneID" id="82535003"/>
<organism evidence="11 12">
    <name type="scientific">Helicobacter ganmani</name>
    <dbReference type="NCBI Taxonomy" id="60246"/>
    <lineage>
        <taxon>Bacteria</taxon>
        <taxon>Pseudomonadati</taxon>
        <taxon>Campylobacterota</taxon>
        <taxon>Epsilonproteobacteria</taxon>
        <taxon>Campylobacterales</taxon>
        <taxon>Helicobacteraceae</taxon>
        <taxon>Helicobacter</taxon>
    </lineage>
</organism>
<feature type="binding site" description="in other chain" evidence="8">
    <location>
        <position position="129"/>
    </location>
    <ligand>
        <name>IMP</name>
        <dbReference type="ChEBI" id="CHEBI:58053"/>
        <note>ligand shared between dimeric partners</note>
    </ligand>
</feature>
<dbReference type="OrthoDB" id="9807553at2"/>